<evidence type="ECO:0000256" key="1">
    <source>
        <dbReference type="ARBA" id="ARBA00001947"/>
    </source>
</evidence>
<dbReference type="Proteomes" id="UP000726170">
    <property type="component" value="Unassembled WGS sequence"/>
</dbReference>
<dbReference type="NCBIfam" id="NF040837">
    <property type="entry name" value="BMC_EutD_Gpos"/>
    <property type="match status" value="1"/>
</dbReference>
<dbReference type="EMBL" id="JAHLQF010000001">
    <property type="protein sequence ID" value="MBU5483162.1"/>
    <property type="molecule type" value="Genomic_DNA"/>
</dbReference>
<keyword evidence="5 10" id="KW-0808">Transferase</keyword>
<comment type="catalytic activity">
    <reaction evidence="9 10">
        <text>propanoyl-CoA + phosphate = propanoyl phosphate + CoA</text>
        <dbReference type="Rhea" id="RHEA:28046"/>
        <dbReference type="ChEBI" id="CHEBI:43474"/>
        <dbReference type="ChEBI" id="CHEBI:57287"/>
        <dbReference type="ChEBI" id="CHEBI:57392"/>
        <dbReference type="ChEBI" id="CHEBI:58933"/>
        <dbReference type="EC" id="2.3.1.222"/>
    </reaction>
</comment>
<dbReference type="PIRSF" id="PIRSF010130">
    <property type="entry name" value="PduL"/>
    <property type="match status" value="1"/>
</dbReference>
<dbReference type="InterPro" id="IPR008300">
    <property type="entry name" value="PTAC"/>
</dbReference>
<evidence type="ECO:0000313" key="12">
    <source>
        <dbReference type="Proteomes" id="UP000726170"/>
    </source>
</evidence>
<evidence type="ECO:0000256" key="2">
    <source>
        <dbReference type="ARBA" id="ARBA00007342"/>
    </source>
</evidence>
<sequence>MDNLLLEELIDEVIKRVRKEAFIEVEASGRHVHVNKETLEALFGEGYNLTKTKDLSQPGQFACKERVTIVGPKGSISNVVILGPERKHTQVEISQTDALILGIKAPVRESGNIEETPPIIIISENSAVKIKQGVIVAKRHVHITPEDAEKFGVRDKEKVKVQIFGDRPLIFDDVVIRVSPNFQTYMHIDYDEANACGFSKGTLGKIIK</sequence>
<keyword evidence="6" id="KW-0479">Metal-binding</keyword>
<dbReference type="PANTHER" id="PTHR39453:SF1">
    <property type="entry name" value="PHOSPHATE PROPANOYLTRANSFERASE"/>
    <property type="match status" value="1"/>
</dbReference>
<comment type="pathway">
    <text evidence="10">Polyol metabolism; 1,2-propanediol degradation.</text>
</comment>
<evidence type="ECO:0000313" key="11">
    <source>
        <dbReference type="EMBL" id="MBU5483162.1"/>
    </source>
</evidence>
<keyword evidence="8 10" id="KW-0012">Acyltransferase</keyword>
<name>A0ABS6EDE3_9CLOT</name>
<proteinExistence type="inferred from homology"/>
<comment type="function">
    <text evidence="10">Involved in 1,2-propanediol (1,2-PD) degradation by catalyzing the conversion of propanoyl-CoA to propanoyl-phosphate.</text>
</comment>
<evidence type="ECO:0000256" key="6">
    <source>
        <dbReference type="ARBA" id="ARBA00022723"/>
    </source>
</evidence>
<keyword evidence="7" id="KW-0862">Zinc</keyword>
<evidence type="ECO:0000256" key="7">
    <source>
        <dbReference type="ARBA" id="ARBA00022833"/>
    </source>
</evidence>
<reference evidence="11 12" key="1">
    <citation type="submission" date="2021-06" db="EMBL/GenBank/DDBJ databases">
        <authorList>
            <person name="Sun Q."/>
            <person name="Li D."/>
        </authorList>
    </citation>
    <scope>NUCLEOTIDE SEQUENCE [LARGE SCALE GENOMIC DNA]</scope>
    <source>
        <strain evidence="11 12">MSJ-11</strain>
    </source>
</reference>
<evidence type="ECO:0000256" key="8">
    <source>
        <dbReference type="ARBA" id="ARBA00023315"/>
    </source>
</evidence>
<dbReference type="NCBIfam" id="NF011652">
    <property type="entry name" value="PRK15070.1"/>
    <property type="match status" value="1"/>
</dbReference>
<evidence type="ECO:0000256" key="3">
    <source>
        <dbReference type="ARBA" id="ARBA00012206"/>
    </source>
</evidence>
<protein>
    <recommendedName>
        <fullName evidence="4 10">Phosphate propanoyltransferase</fullName>
        <ecNumber evidence="3 10">2.3.1.222</ecNumber>
    </recommendedName>
</protein>
<comment type="similarity">
    <text evidence="2 10">Belongs to the PduL family.</text>
</comment>
<dbReference type="Pfam" id="PF06130">
    <property type="entry name" value="PTAC"/>
    <property type="match status" value="1"/>
</dbReference>
<comment type="caution">
    <text evidence="11">The sequence shown here is derived from an EMBL/GenBank/DDBJ whole genome shotgun (WGS) entry which is preliminary data.</text>
</comment>
<dbReference type="PANTHER" id="PTHR39453">
    <property type="entry name" value="PHOSPHATE PROPANOYLTRANSFERASE"/>
    <property type="match status" value="1"/>
</dbReference>
<keyword evidence="12" id="KW-1185">Reference proteome</keyword>
<evidence type="ECO:0000256" key="4">
    <source>
        <dbReference type="ARBA" id="ARBA00020837"/>
    </source>
</evidence>
<organism evidence="11 12">
    <name type="scientific">Clostridium mobile</name>
    <dbReference type="NCBI Taxonomy" id="2841512"/>
    <lineage>
        <taxon>Bacteria</taxon>
        <taxon>Bacillati</taxon>
        <taxon>Bacillota</taxon>
        <taxon>Clostridia</taxon>
        <taxon>Eubacteriales</taxon>
        <taxon>Clostridiaceae</taxon>
        <taxon>Clostridium</taxon>
    </lineage>
</organism>
<evidence type="ECO:0000256" key="9">
    <source>
        <dbReference type="ARBA" id="ARBA00047589"/>
    </source>
</evidence>
<comment type="cofactor">
    <cofactor evidence="1">
        <name>Zn(2+)</name>
        <dbReference type="ChEBI" id="CHEBI:29105"/>
    </cofactor>
</comment>
<dbReference type="EC" id="2.3.1.222" evidence="3 10"/>
<evidence type="ECO:0000256" key="10">
    <source>
        <dbReference type="PIRNR" id="PIRNR010130"/>
    </source>
</evidence>
<accession>A0ABS6EDE3</accession>
<evidence type="ECO:0000256" key="5">
    <source>
        <dbReference type="ARBA" id="ARBA00022679"/>
    </source>
</evidence>
<gene>
    <name evidence="11" type="ORF">KQI86_02410</name>
</gene>
<dbReference type="RefSeq" id="WP_216437562.1">
    <property type="nucleotide sequence ID" value="NZ_JAHLQF010000001.1"/>
</dbReference>